<name>A0A226WZU4_CABSO</name>
<keyword evidence="4" id="KW-1134">Transmembrane beta strand</keyword>
<comment type="subcellular location">
    <subcellularLocation>
        <location evidence="1">Cell outer membrane</location>
        <topology evidence="1">Multi-pass membrane protein</topology>
    </subcellularLocation>
</comment>
<keyword evidence="3" id="KW-0813">Transport</keyword>
<dbReference type="AlphaFoldDB" id="A0A226WZU4"/>
<evidence type="ECO:0000256" key="10">
    <source>
        <dbReference type="ARBA" id="ARBA00023237"/>
    </source>
</evidence>
<dbReference type="Pfam" id="PF13609">
    <property type="entry name" value="Porin_4"/>
    <property type="match status" value="1"/>
</dbReference>
<evidence type="ECO:0000256" key="6">
    <source>
        <dbReference type="ARBA" id="ARBA00022729"/>
    </source>
</evidence>
<dbReference type="InterPro" id="IPR023614">
    <property type="entry name" value="Porin_dom_sf"/>
</dbReference>
<dbReference type="RefSeq" id="WP_089162144.1">
    <property type="nucleotide sequence ID" value="NZ_MTHB01000119.1"/>
</dbReference>
<sequence>MEIRRKHAASGLLLCGLAMAAVPDANAQSSVTLGGFLDAGLAEYANSGGNTLYKFQNAGVFPTKIYFRGVEDLGGGTSAIFSLDSLITLATGAINAQSHGALFEDSAWVGLKQNGFGQVRLGEQNDFAFDDFLLGGIDTATGFAGGTFNQRTGSFGAALSGLSTPAQFAAANASSVPGNFAPIIGPTGATTGYSAINWDRAGGTRMPNAVKFVSDGLYGVSVGAMYSFGGVAGGFSQDSGKSFSLKFDYAKTHLAAVYTEQNYQVLNNGKDGLSNVLIGGRTEIAGFNVGGMYSNARNTYTGAMVYSLSGGVTRVVFTTWKIGLAYTYENGNALLKNVAVNQAAFQITDELSTRTAVYLTGVWQRTNGAYQADIANTISSGNVASVVAVGLMHRF</sequence>
<reference evidence="14" key="1">
    <citation type="submission" date="2017-01" db="EMBL/GenBank/DDBJ databases">
        <title>Genome Analysis of Deinococcus marmoris KOPRI26562.</title>
        <authorList>
            <person name="Kim J.H."/>
            <person name="Oh H.-M."/>
        </authorList>
    </citation>
    <scope>NUCLEOTIDE SEQUENCE [LARGE SCALE GENOMIC DNA]</scope>
    <source>
        <strain evidence="14">PAMC 26633</strain>
    </source>
</reference>
<dbReference type="PANTHER" id="PTHR34501">
    <property type="entry name" value="PROTEIN YDDL-RELATED"/>
    <property type="match status" value="1"/>
</dbReference>
<dbReference type="GO" id="GO:0006811">
    <property type="term" value="P:monoatomic ion transport"/>
    <property type="evidence" value="ECO:0007669"/>
    <property type="project" value="UniProtKB-KW"/>
</dbReference>
<evidence type="ECO:0000256" key="1">
    <source>
        <dbReference type="ARBA" id="ARBA00004571"/>
    </source>
</evidence>
<proteinExistence type="predicted"/>
<dbReference type="OrthoDB" id="8982743at2"/>
<dbReference type="GO" id="GO:0046930">
    <property type="term" value="C:pore complex"/>
    <property type="evidence" value="ECO:0007669"/>
    <property type="project" value="UniProtKB-KW"/>
</dbReference>
<keyword evidence="5" id="KW-0812">Transmembrane</keyword>
<dbReference type="Proteomes" id="UP000214720">
    <property type="component" value="Unassembled WGS sequence"/>
</dbReference>
<evidence type="ECO:0000256" key="5">
    <source>
        <dbReference type="ARBA" id="ARBA00022692"/>
    </source>
</evidence>
<dbReference type="PANTHER" id="PTHR34501:SF9">
    <property type="entry name" value="MAJOR OUTER MEMBRANE PROTEIN P.IA"/>
    <property type="match status" value="1"/>
</dbReference>
<dbReference type="InterPro" id="IPR033900">
    <property type="entry name" value="Gram_neg_porin_domain"/>
</dbReference>
<dbReference type="CDD" id="cd00342">
    <property type="entry name" value="gram_neg_porins"/>
    <property type="match status" value="1"/>
</dbReference>
<evidence type="ECO:0000259" key="12">
    <source>
        <dbReference type="Pfam" id="PF13609"/>
    </source>
</evidence>
<evidence type="ECO:0000256" key="4">
    <source>
        <dbReference type="ARBA" id="ARBA00022452"/>
    </source>
</evidence>
<accession>A0A226WZU4</accession>
<protein>
    <submittedName>
        <fullName evidence="13">Outer membrane protein (Porin)</fullName>
    </submittedName>
</protein>
<evidence type="ECO:0000256" key="2">
    <source>
        <dbReference type="ARBA" id="ARBA00011233"/>
    </source>
</evidence>
<feature type="chain" id="PRO_5013302535" evidence="11">
    <location>
        <begin position="21"/>
        <end position="395"/>
    </location>
</feature>
<dbReference type="Gene3D" id="2.40.160.10">
    <property type="entry name" value="Porin"/>
    <property type="match status" value="1"/>
</dbReference>
<organism evidence="13 14">
    <name type="scientific">Caballeronia sordidicola</name>
    <name type="common">Burkholderia sordidicola</name>
    <dbReference type="NCBI Taxonomy" id="196367"/>
    <lineage>
        <taxon>Bacteria</taxon>
        <taxon>Pseudomonadati</taxon>
        <taxon>Pseudomonadota</taxon>
        <taxon>Betaproteobacteria</taxon>
        <taxon>Burkholderiales</taxon>
        <taxon>Burkholderiaceae</taxon>
        <taxon>Caballeronia</taxon>
    </lineage>
</organism>
<evidence type="ECO:0000256" key="3">
    <source>
        <dbReference type="ARBA" id="ARBA00022448"/>
    </source>
</evidence>
<evidence type="ECO:0000313" key="13">
    <source>
        <dbReference type="EMBL" id="OXC76715.1"/>
    </source>
</evidence>
<feature type="domain" description="Porin" evidence="12">
    <location>
        <begin position="18"/>
        <end position="367"/>
    </location>
</feature>
<evidence type="ECO:0000313" key="14">
    <source>
        <dbReference type="Proteomes" id="UP000214720"/>
    </source>
</evidence>
<feature type="signal peptide" evidence="11">
    <location>
        <begin position="1"/>
        <end position="20"/>
    </location>
</feature>
<dbReference type="EMBL" id="MTHB01000119">
    <property type="protein sequence ID" value="OXC76715.1"/>
    <property type="molecule type" value="Genomic_DNA"/>
</dbReference>
<gene>
    <name evidence="13" type="ORF">BSU04_20375</name>
</gene>
<keyword evidence="9" id="KW-0472">Membrane</keyword>
<dbReference type="GO" id="GO:0015288">
    <property type="term" value="F:porin activity"/>
    <property type="evidence" value="ECO:0007669"/>
    <property type="project" value="UniProtKB-KW"/>
</dbReference>
<keyword evidence="8" id="KW-0626">Porin</keyword>
<dbReference type="InterPro" id="IPR050298">
    <property type="entry name" value="Gram-neg_bact_OMP"/>
</dbReference>
<dbReference type="GO" id="GO:0009279">
    <property type="term" value="C:cell outer membrane"/>
    <property type="evidence" value="ECO:0007669"/>
    <property type="project" value="UniProtKB-SubCell"/>
</dbReference>
<keyword evidence="10" id="KW-0998">Cell outer membrane</keyword>
<evidence type="ECO:0000256" key="11">
    <source>
        <dbReference type="SAM" id="SignalP"/>
    </source>
</evidence>
<evidence type="ECO:0000256" key="7">
    <source>
        <dbReference type="ARBA" id="ARBA00023065"/>
    </source>
</evidence>
<dbReference type="SUPFAM" id="SSF56935">
    <property type="entry name" value="Porins"/>
    <property type="match status" value="1"/>
</dbReference>
<evidence type="ECO:0000256" key="9">
    <source>
        <dbReference type="ARBA" id="ARBA00023136"/>
    </source>
</evidence>
<keyword evidence="7" id="KW-0406">Ion transport</keyword>
<comment type="subunit">
    <text evidence="2">Homotrimer.</text>
</comment>
<comment type="caution">
    <text evidence="13">The sequence shown here is derived from an EMBL/GenBank/DDBJ whole genome shotgun (WGS) entry which is preliminary data.</text>
</comment>
<evidence type="ECO:0000256" key="8">
    <source>
        <dbReference type="ARBA" id="ARBA00023114"/>
    </source>
</evidence>
<keyword evidence="6 11" id="KW-0732">Signal</keyword>